<gene>
    <name evidence="1" type="ORF">B0H16DRAFT_1711720</name>
</gene>
<protein>
    <submittedName>
        <fullName evidence="1">Uncharacterized protein</fullName>
    </submittedName>
</protein>
<organism evidence="1 2">
    <name type="scientific">Mycena metata</name>
    <dbReference type="NCBI Taxonomy" id="1033252"/>
    <lineage>
        <taxon>Eukaryota</taxon>
        <taxon>Fungi</taxon>
        <taxon>Dikarya</taxon>
        <taxon>Basidiomycota</taxon>
        <taxon>Agaricomycotina</taxon>
        <taxon>Agaricomycetes</taxon>
        <taxon>Agaricomycetidae</taxon>
        <taxon>Agaricales</taxon>
        <taxon>Marasmiineae</taxon>
        <taxon>Mycenaceae</taxon>
        <taxon>Mycena</taxon>
    </lineage>
</organism>
<dbReference type="EMBL" id="JARKIB010000007">
    <property type="protein sequence ID" value="KAJ7778185.1"/>
    <property type="molecule type" value="Genomic_DNA"/>
</dbReference>
<keyword evidence="2" id="KW-1185">Reference proteome</keyword>
<evidence type="ECO:0000313" key="1">
    <source>
        <dbReference type="EMBL" id="KAJ7778185.1"/>
    </source>
</evidence>
<name>A0AAD7NWL9_9AGAR</name>
<comment type="caution">
    <text evidence="1">The sequence shown here is derived from an EMBL/GenBank/DDBJ whole genome shotgun (WGS) entry which is preliminary data.</text>
</comment>
<reference evidence="1" key="1">
    <citation type="submission" date="2023-03" db="EMBL/GenBank/DDBJ databases">
        <title>Massive genome expansion in bonnet fungi (Mycena s.s.) driven by repeated elements and novel gene families across ecological guilds.</title>
        <authorList>
            <consortium name="Lawrence Berkeley National Laboratory"/>
            <person name="Harder C.B."/>
            <person name="Miyauchi S."/>
            <person name="Viragh M."/>
            <person name="Kuo A."/>
            <person name="Thoen E."/>
            <person name="Andreopoulos B."/>
            <person name="Lu D."/>
            <person name="Skrede I."/>
            <person name="Drula E."/>
            <person name="Henrissat B."/>
            <person name="Morin E."/>
            <person name="Kohler A."/>
            <person name="Barry K."/>
            <person name="LaButti K."/>
            <person name="Morin E."/>
            <person name="Salamov A."/>
            <person name="Lipzen A."/>
            <person name="Mereny Z."/>
            <person name="Hegedus B."/>
            <person name="Baldrian P."/>
            <person name="Stursova M."/>
            <person name="Weitz H."/>
            <person name="Taylor A."/>
            <person name="Grigoriev I.V."/>
            <person name="Nagy L.G."/>
            <person name="Martin F."/>
            <person name="Kauserud H."/>
        </authorList>
    </citation>
    <scope>NUCLEOTIDE SEQUENCE</scope>
    <source>
        <strain evidence="1">CBHHK182m</strain>
    </source>
</reference>
<accession>A0AAD7NWL9</accession>
<dbReference type="AlphaFoldDB" id="A0AAD7NWL9"/>
<proteinExistence type="predicted"/>
<dbReference type="Proteomes" id="UP001215598">
    <property type="component" value="Unassembled WGS sequence"/>
</dbReference>
<sequence length="160" mass="17691">MQWADGALAVLEESRRGLAEISAKINLALEVAALAKKDVQLLRQDMALGLKDSEFALKDTSLAFQDAELARKDSHMDKLARLQGSLDELSTVLRFELFDRIMQVIDQDFKAQLSYAEIASIKAAKCNWVGYFIDSDELALTPAQLRTIARKASPALPPPT</sequence>
<evidence type="ECO:0000313" key="2">
    <source>
        <dbReference type="Proteomes" id="UP001215598"/>
    </source>
</evidence>